<dbReference type="CDD" id="cd07569">
    <property type="entry name" value="DCase"/>
    <property type="match status" value="1"/>
</dbReference>
<proteinExistence type="predicted"/>
<dbReference type="RefSeq" id="WP_089845060.1">
    <property type="nucleotide sequence ID" value="NZ_FNEJ01000004.1"/>
</dbReference>
<dbReference type="PROSITE" id="PS50263">
    <property type="entry name" value="CN_HYDROLASE"/>
    <property type="match status" value="1"/>
</dbReference>
<sequence length="309" mass="34587">MRKMMIAAAQIGGIQKAESREAVVARMIALMDAAHAQGVKFLAYPEMTLTTFFPRFYVEDRAEFDHWFETEMPNAAVQPLFDRARDYGMGFTFGYCELTPEGQHFNTSVIVSPEGEIVLTYRKTHLPGHAEYEPERTHQHLEKRYFLPGDTGFNVARSQDVLMGMAICNDRRWPESWRVMGLQGVELVSIGYNTPSQNNLSKTEGLEKRLYHHELSVCAGAYQNSTYAIAVAKCGMEDGNHMIGGSIIVDPDGFVLARATGEGDELIVAEADFDKCAFGKSTVFNFAAHRRIEHYGLIASQTGVKEPQQ</sequence>
<organism evidence="3 4">
    <name type="scientific">Salipiger marinus</name>
    <dbReference type="NCBI Taxonomy" id="555512"/>
    <lineage>
        <taxon>Bacteria</taxon>
        <taxon>Pseudomonadati</taxon>
        <taxon>Pseudomonadota</taxon>
        <taxon>Alphaproteobacteria</taxon>
        <taxon>Rhodobacterales</taxon>
        <taxon>Roseobacteraceae</taxon>
        <taxon>Salipiger</taxon>
    </lineage>
</organism>
<dbReference type="PANTHER" id="PTHR43674">
    <property type="entry name" value="NITRILASE C965.09-RELATED"/>
    <property type="match status" value="1"/>
</dbReference>
<keyword evidence="4" id="KW-1185">Reference proteome</keyword>
<dbReference type="InterPro" id="IPR050345">
    <property type="entry name" value="Aliph_Amidase/BUP"/>
</dbReference>
<dbReference type="STRING" id="555512.SAMN04487993_1004227"/>
<dbReference type="PANTHER" id="PTHR43674:SF12">
    <property type="entry name" value="NITRILASE C965.09-RELATED"/>
    <property type="match status" value="1"/>
</dbReference>
<dbReference type="InterPro" id="IPR003010">
    <property type="entry name" value="C-N_Hydrolase"/>
</dbReference>
<name>A0A1G8KFG9_9RHOB</name>
<dbReference type="Proteomes" id="UP000199093">
    <property type="component" value="Unassembled WGS sequence"/>
</dbReference>
<dbReference type="SUPFAM" id="SSF56317">
    <property type="entry name" value="Carbon-nitrogen hydrolase"/>
    <property type="match status" value="1"/>
</dbReference>
<reference evidence="4" key="1">
    <citation type="submission" date="2016-10" db="EMBL/GenBank/DDBJ databases">
        <authorList>
            <person name="Varghese N."/>
            <person name="Submissions S."/>
        </authorList>
    </citation>
    <scope>NUCLEOTIDE SEQUENCE [LARGE SCALE GENOMIC DNA]</scope>
    <source>
        <strain evidence="4">DSM 26424</strain>
    </source>
</reference>
<evidence type="ECO:0000313" key="4">
    <source>
        <dbReference type="Proteomes" id="UP000199093"/>
    </source>
</evidence>
<accession>A0A1G8KFG9</accession>
<evidence type="ECO:0000313" key="3">
    <source>
        <dbReference type="EMBL" id="SDI42203.1"/>
    </source>
</evidence>
<gene>
    <name evidence="3" type="ORF">SAMN04487993_1004227</name>
</gene>
<feature type="domain" description="CN hydrolase" evidence="2">
    <location>
        <begin position="4"/>
        <end position="273"/>
    </location>
</feature>
<protein>
    <submittedName>
        <fullName evidence="3">Predicted amidohydrolase</fullName>
    </submittedName>
</protein>
<evidence type="ECO:0000259" key="2">
    <source>
        <dbReference type="PROSITE" id="PS50263"/>
    </source>
</evidence>
<dbReference type="InterPro" id="IPR036526">
    <property type="entry name" value="C-N_Hydrolase_sf"/>
</dbReference>
<dbReference type="GO" id="GO:0016811">
    <property type="term" value="F:hydrolase activity, acting on carbon-nitrogen (but not peptide) bonds, in linear amides"/>
    <property type="evidence" value="ECO:0007669"/>
    <property type="project" value="TreeGrafter"/>
</dbReference>
<dbReference type="EMBL" id="FNEJ01000004">
    <property type="protein sequence ID" value="SDI42203.1"/>
    <property type="molecule type" value="Genomic_DNA"/>
</dbReference>
<dbReference type="Gene3D" id="3.60.110.10">
    <property type="entry name" value="Carbon-nitrogen hydrolase"/>
    <property type="match status" value="1"/>
</dbReference>
<keyword evidence="1 3" id="KW-0378">Hydrolase</keyword>
<dbReference type="AlphaFoldDB" id="A0A1G8KFG9"/>
<dbReference type="OrthoDB" id="9803803at2"/>
<dbReference type="Pfam" id="PF00795">
    <property type="entry name" value="CN_hydrolase"/>
    <property type="match status" value="1"/>
</dbReference>
<evidence type="ECO:0000256" key="1">
    <source>
        <dbReference type="ARBA" id="ARBA00022801"/>
    </source>
</evidence>